<evidence type="ECO:0000313" key="2">
    <source>
        <dbReference type="Proteomes" id="UP000824533"/>
    </source>
</evidence>
<comment type="caution">
    <text evidence="1">The sequence shown here is derived from an EMBL/GenBank/DDBJ whole genome shotgun (WGS) entry which is preliminary data.</text>
</comment>
<proteinExistence type="predicted"/>
<keyword evidence="2" id="KW-1185">Reference proteome</keyword>
<protein>
    <submittedName>
        <fullName evidence="1">Uncharacterized protein</fullName>
    </submittedName>
</protein>
<reference evidence="1 2" key="1">
    <citation type="journal article" date="2021" name="Front. Genet.">
        <title>Chromosome-Level Genome Assembly Reveals Significant Gene Expansion in the Toll and IMD Signaling Pathways of Dendrolimus kikuchii.</title>
        <authorList>
            <person name="Zhou J."/>
            <person name="Wu P."/>
            <person name="Xiong Z."/>
            <person name="Liu N."/>
            <person name="Zhao N."/>
            <person name="Ji M."/>
            <person name="Qiu Y."/>
            <person name="Yang B."/>
        </authorList>
    </citation>
    <scope>NUCLEOTIDE SEQUENCE [LARGE SCALE GENOMIC DNA]</scope>
    <source>
        <strain evidence="1">Ann1</strain>
    </source>
</reference>
<gene>
    <name evidence="1" type="ORF">K1T71_006567</name>
</gene>
<sequence>MGNSASVKFNDNKRWQSETTMSPAPPAHQDKSRARLAATKQSQAASGGTCTHDEMDRDRIGLWGSGDGQPTSRISGLDRLKQPGLNKGMAFTIEERQALGIHGLLPARVKTQEEQVQLCKLSIDRYENPLNKYIYLMGLLDRNEHLFYRFIGENVAEMMPIVYTPTVGLACQKYGLVYRRPRGLFITIHDKGHVYEILKNWPETDVRAIVVTDGERILGLGDLGACGMGIPVGKLALYTALAGIKPHQCLPITLDVGTNTQSMLEDPLYIGLRHKRIRGAEYDQFIDEFMQAVVRRFGQNCLIQFEDFGNANAFRLLAKYRGKYCTFNDDIQGTAAVAVAGLLASLRLTQKKLSENTIVFQGAGEASLGIAELCVMAMKAEGASEEQARARIWMVDSKGLIVKNRPEGGLNEHKEKLAQDHAPVRTLAEVVEIAKPSVLIGAAAIGGAFTPEILRNMASFNEKPVIFALSNPTSKAECTAEEAYSNTEDRAIFASGSPFPDYRTKDGRVLRPGQGNNSYIFPGLALGIICAGIIDITDDFMLLAAEALAEIVSQDDLDHGSLYPPLAEIQDCSVKIAKKIVEHAYKVCKASVQPQPLDTEAFIRAQMYDVRYSAAVPPVYSWPENTPQIDLM</sequence>
<organism evidence="1 2">
    <name type="scientific">Dendrolimus kikuchii</name>
    <dbReference type="NCBI Taxonomy" id="765133"/>
    <lineage>
        <taxon>Eukaryota</taxon>
        <taxon>Metazoa</taxon>
        <taxon>Ecdysozoa</taxon>
        <taxon>Arthropoda</taxon>
        <taxon>Hexapoda</taxon>
        <taxon>Insecta</taxon>
        <taxon>Pterygota</taxon>
        <taxon>Neoptera</taxon>
        <taxon>Endopterygota</taxon>
        <taxon>Lepidoptera</taxon>
        <taxon>Glossata</taxon>
        <taxon>Ditrysia</taxon>
        <taxon>Bombycoidea</taxon>
        <taxon>Lasiocampidae</taxon>
        <taxon>Dendrolimus</taxon>
    </lineage>
</organism>
<name>A0ACC1D166_9NEOP</name>
<evidence type="ECO:0000313" key="1">
    <source>
        <dbReference type="EMBL" id="KAJ0177694.1"/>
    </source>
</evidence>
<dbReference type="Proteomes" id="UP000824533">
    <property type="component" value="Linkage Group LG11"/>
</dbReference>
<accession>A0ACC1D166</accession>
<dbReference type="EMBL" id="CM034397">
    <property type="protein sequence ID" value="KAJ0177694.1"/>
    <property type="molecule type" value="Genomic_DNA"/>
</dbReference>